<protein>
    <submittedName>
        <fullName evidence="1">Uncharacterized protein</fullName>
    </submittedName>
</protein>
<organism evidence="1 2">
    <name type="scientific">Trifolium medium</name>
    <dbReference type="NCBI Taxonomy" id="97028"/>
    <lineage>
        <taxon>Eukaryota</taxon>
        <taxon>Viridiplantae</taxon>
        <taxon>Streptophyta</taxon>
        <taxon>Embryophyta</taxon>
        <taxon>Tracheophyta</taxon>
        <taxon>Spermatophyta</taxon>
        <taxon>Magnoliopsida</taxon>
        <taxon>eudicotyledons</taxon>
        <taxon>Gunneridae</taxon>
        <taxon>Pentapetalae</taxon>
        <taxon>rosids</taxon>
        <taxon>fabids</taxon>
        <taxon>Fabales</taxon>
        <taxon>Fabaceae</taxon>
        <taxon>Papilionoideae</taxon>
        <taxon>50 kb inversion clade</taxon>
        <taxon>NPAAA clade</taxon>
        <taxon>Hologalegina</taxon>
        <taxon>IRL clade</taxon>
        <taxon>Trifolieae</taxon>
        <taxon>Trifolium</taxon>
    </lineage>
</organism>
<sequence length="80" mass="8712">SVFGATRRAVWCDAPCCSIFPSFLLASARRAWVSGATRSLARFRVVLLLVVARRAGVVGAARRAVLFRTLWLLVPALRVG</sequence>
<feature type="non-terminal residue" evidence="1">
    <location>
        <position position="1"/>
    </location>
</feature>
<dbReference type="EMBL" id="LXQA010096862">
    <property type="protein sequence ID" value="MCI15527.1"/>
    <property type="molecule type" value="Genomic_DNA"/>
</dbReference>
<dbReference type="Proteomes" id="UP000265520">
    <property type="component" value="Unassembled WGS sequence"/>
</dbReference>
<proteinExistence type="predicted"/>
<name>A0A392PV33_9FABA</name>
<evidence type="ECO:0000313" key="1">
    <source>
        <dbReference type="EMBL" id="MCI15527.1"/>
    </source>
</evidence>
<evidence type="ECO:0000313" key="2">
    <source>
        <dbReference type="Proteomes" id="UP000265520"/>
    </source>
</evidence>
<reference evidence="1 2" key="1">
    <citation type="journal article" date="2018" name="Front. Plant Sci.">
        <title>Red Clover (Trifolium pratense) and Zigzag Clover (T. medium) - A Picture of Genomic Similarities and Differences.</title>
        <authorList>
            <person name="Dluhosova J."/>
            <person name="Istvanek J."/>
            <person name="Nedelnik J."/>
            <person name="Repkova J."/>
        </authorList>
    </citation>
    <scope>NUCLEOTIDE SEQUENCE [LARGE SCALE GENOMIC DNA]</scope>
    <source>
        <strain evidence="2">cv. 10/8</strain>
        <tissue evidence="1">Leaf</tissue>
    </source>
</reference>
<dbReference type="AlphaFoldDB" id="A0A392PV33"/>
<comment type="caution">
    <text evidence="1">The sequence shown here is derived from an EMBL/GenBank/DDBJ whole genome shotgun (WGS) entry which is preliminary data.</text>
</comment>
<keyword evidence="2" id="KW-1185">Reference proteome</keyword>
<accession>A0A392PV33</accession>